<keyword evidence="1" id="KW-0812">Transmembrane</keyword>
<feature type="non-terminal residue" evidence="2">
    <location>
        <position position="39"/>
    </location>
</feature>
<reference evidence="2" key="1">
    <citation type="submission" date="2018-05" db="EMBL/GenBank/DDBJ databases">
        <authorList>
            <person name="Lanie J.A."/>
            <person name="Ng W.-L."/>
            <person name="Kazmierczak K.M."/>
            <person name="Andrzejewski T.M."/>
            <person name="Davidsen T.M."/>
            <person name="Wayne K.J."/>
            <person name="Tettelin H."/>
            <person name="Glass J.I."/>
            <person name="Rusch D."/>
            <person name="Podicherti R."/>
            <person name="Tsui H.-C.T."/>
            <person name="Winkler M.E."/>
        </authorList>
    </citation>
    <scope>NUCLEOTIDE SEQUENCE</scope>
</reference>
<dbReference type="AlphaFoldDB" id="A0A383CWV3"/>
<sequence>MITGIITFLLIVAVIGSILYGRRLIKTEKIDTVFGNPER</sequence>
<name>A0A383CWV3_9ZZZZ</name>
<keyword evidence="1" id="KW-1133">Transmembrane helix</keyword>
<evidence type="ECO:0000313" key="2">
    <source>
        <dbReference type="EMBL" id="SVE36641.1"/>
    </source>
</evidence>
<gene>
    <name evidence="2" type="ORF">METZ01_LOCUS489495</name>
</gene>
<organism evidence="2">
    <name type="scientific">marine metagenome</name>
    <dbReference type="NCBI Taxonomy" id="408172"/>
    <lineage>
        <taxon>unclassified sequences</taxon>
        <taxon>metagenomes</taxon>
        <taxon>ecological metagenomes</taxon>
    </lineage>
</organism>
<dbReference type="EMBL" id="UINC01212353">
    <property type="protein sequence ID" value="SVE36641.1"/>
    <property type="molecule type" value="Genomic_DNA"/>
</dbReference>
<evidence type="ECO:0000256" key="1">
    <source>
        <dbReference type="SAM" id="Phobius"/>
    </source>
</evidence>
<proteinExistence type="predicted"/>
<accession>A0A383CWV3</accession>
<keyword evidence="1" id="KW-0472">Membrane</keyword>
<protein>
    <submittedName>
        <fullName evidence="2">Uncharacterized protein</fullName>
    </submittedName>
</protein>
<feature type="transmembrane region" description="Helical" evidence="1">
    <location>
        <begin position="6"/>
        <end position="25"/>
    </location>
</feature>